<sequence length="480" mass="51587">MTGLAQRLPLPRSIAGRLAALFAALSLLVFGLCAAVLYGHLREVIEHERRHAQRIKLELVVQMVDRLRAGGPVAAHWPRIEAELAVLARSDRSTHFWVFCDEAGRPGCSAPRPALEAVAPGPDWTPLTAEAAAVTVVSKAPGAVLQMISKDLAGLPPGDRVRVVVGSHVGRAGFMLERFAWLIAAVSLSGALAMAFLGGALARWTLRPVRRLSEAASTIGPQQLSLRLPLPDAADELDALVRAFNSALDRLQEAFLQMQTFNADVAHELRTPLTTLIGATQVALSRPREAQDLREVLAGNLEDAERLATMVRDMLFLARADHGEQALTLQPTDLRVLATETLEFFEPLLEEQGREVVLHGQARALVNPGLLKRALSNLIANALQYGDPAGPVTVELGQDGSAVRLEVVNPGPPLDESTQRRMFDRFYRADAARGREGQHAGLGLAIVKAVATMHGGTVQVRSHAGQVAIGLRLPQQAAPG</sequence>
<keyword evidence="13 14" id="KW-0472">Membrane</keyword>
<dbReference type="SUPFAM" id="SSF47384">
    <property type="entry name" value="Homodimeric domain of signal transducing histidine kinase"/>
    <property type="match status" value="1"/>
</dbReference>
<reference evidence="17 18" key="1">
    <citation type="submission" date="2018-05" db="EMBL/GenBank/DDBJ databases">
        <title>Genomic Encyclopedia of Type Strains, Phase IV (KMG-IV): sequencing the most valuable type-strain genomes for metagenomic binning, comparative biology and taxonomic classification.</title>
        <authorList>
            <person name="Goeker M."/>
        </authorList>
    </citation>
    <scope>NUCLEOTIDE SEQUENCE [LARGE SCALE GENOMIC DNA]</scope>
    <source>
        <strain evidence="17 18">DSM 566</strain>
    </source>
</reference>
<gene>
    <name evidence="17" type="ORF">C7444_11423</name>
</gene>
<comment type="catalytic activity">
    <reaction evidence="1 14">
        <text>ATP + protein L-histidine = ADP + protein N-phospho-L-histidine.</text>
        <dbReference type="EC" id="2.7.13.3"/>
    </reaction>
</comment>
<dbReference type="FunFam" id="1.10.287.130:FF:000001">
    <property type="entry name" value="Two-component sensor histidine kinase"/>
    <property type="match status" value="1"/>
</dbReference>
<dbReference type="PROSITE" id="PS50109">
    <property type="entry name" value="HIS_KIN"/>
    <property type="match status" value="1"/>
</dbReference>
<dbReference type="InterPro" id="IPR050428">
    <property type="entry name" value="TCS_sensor_his_kinase"/>
</dbReference>
<dbReference type="SMART" id="SM00304">
    <property type="entry name" value="HAMP"/>
    <property type="match status" value="1"/>
</dbReference>
<keyword evidence="18" id="KW-1185">Reference proteome</keyword>
<comment type="function">
    <text evidence="14">Member of a two-component regulatory system.</text>
</comment>
<keyword evidence="5" id="KW-0597">Phosphoprotein</keyword>
<dbReference type="PRINTS" id="PR00344">
    <property type="entry name" value="BCTRLSENSOR"/>
</dbReference>
<dbReference type="Gene3D" id="6.10.340.10">
    <property type="match status" value="1"/>
</dbReference>
<keyword evidence="9 14" id="KW-0418">Kinase</keyword>
<dbReference type="Gene3D" id="3.30.565.10">
    <property type="entry name" value="Histidine kinase-like ATPase, C-terminal domain"/>
    <property type="match status" value="1"/>
</dbReference>
<organism evidence="17 18">
    <name type="scientific">Sphaerotilus hippei</name>
    <dbReference type="NCBI Taxonomy" id="744406"/>
    <lineage>
        <taxon>Bacteria</taxon>
        <taxon>Pseudomonadati</taxon>
        <taxon>Pseudomonadota</taxon>
        <taxon>Betaproteobacteria</taxon>
        <taxon>Burkholderiales</taxon>
        <taxon>Sphaerotilaceae</taxon>
        <taxon>Sphaerotilus</taxon>
    </lineage>
</organism>
<dbReference type="InterPro" id="IPR036890">
    <property type="entry name" value="HATPase_C_sf"/>
</dbReference>
<dbReference type="CDD" id="cd06225">
    <property type="entry name" value="HAMP"/>
    <property type="match status" value="1"/>
</dbReference>
<evidence type="ECO:0000256" key="8">
    <source>
        <dbReference type="ARBA" id="ARBA00022741"/>
    </source>
</evidence>
<dbReference type="InterPro" id="IPR003594">
    <property type="entry name" value="HATPase_dom"/>
</dbReference>
<evidence type="ECO:0000259" key="16">
    <source>
        <dbReference type="PROSITE" id="PS50885"/>
    </source>
</evidence>
<keyword evidence="12 14" id="KW-0902">Two-component regulatory system</keyword>
<evidence type="ECO:0000313" key="18">
    <source>
        <dbReference type="Proteomes" id="UP000247811"/>
    </source>
</evidence>
<dbReference type="GO" id="GO:0000155">
    <property type="term" value="F:phosphorelay sensor kinase activity"/>
    <property type="evidence" value="ECO:0007669"/>
    <property type="project" value="InterPro"/>
</dbReference>
<comment type="subcellular location">
    <subcellularLocation>
        <location evidence="2 14">Cell inner membrane</location>
    </subcellularLocation>
</comment>
<dbReference type="InterPro" id="IPR003660">
    <property type="entry name" value="HAMP_dom"/>
</dbReference>
<feature type="domain" description="Histidine kinase" evidence="15">
    <location>
        <begin position="264"/>
        <end position="477"/>
    </location>
</feature>
<dbReference type="OrthoDB" id="9786919at2"/>
<dbReference type="PROSITE" id="PS50885">
    <property type="entry name" value="HAMP"/>
    <property type="match status" value="1"/>
</dbReference>
<dbReference type="GO" id="GO:0005886">
    <property type="term" value="C:plasma membrane"/>
    <property type="evidence" value="ECO:0007669"/>
    <property type="project" value="UniProtKB-SubCell"/>
</dbReference>
<dbReference type="CDD" id="cd00075">
    <property type="entry name" value="HATPase"/>
    <property type="match status" value="1"/>
</dbReference>
<dbReference type="SUPFAM" id="SSF55874">
    <property type="entry name" value="ATPase domain of HSP90 chaperone/DNA topoisomerase II/histidine kinase"/>
    <property type="match status" value="1"/>
</dbReference>
<comment type="caution">
    <text evidence="17">The sequence shown here is derived from an EMBL/GenBank/DDBJ whole genome shotgun (WGS) entry which is preliminary data.</text>
</comment>
<evidence type="ECO:0000313" key="17">
    <source>
        <dbReference type="EMBL" id="PXW94324.1"/>
    </source>
</evidence>
<dbReference type="SMART" id="SM00387">
    <property type="entry name" value="HATPase_c"/>
    <property type="match status" value="1"/>
</dbReference>
<proteinExistence type="predicted"/>
<dbReference type="CDD" id="cd00082">
    <property type="entry name" value="HisKA"/>
    <property type="match status" value="1"/>
</dbReference>
<dbReference type="RefSeq" id="WP_110401518.1">
    <property type="nucleotide sequence ID" value="NZ_QJJS01000014.1"/>
</dbReference>
<dbReference type="SMART" id="SM00388">
    <property type="entry name" value="HisKA"/>
    <property type="match status" value="1"/>
</dbReference>
<dbReference type="Proteomes" id="UP000247811">
    <property type="component" value="Unassembled WGS sequence"/>
</dbReference>
<dbReference type="EC" id="2.7.13.3" evidence="14"/>
<dbReference type="InterPro" id="IPR004358">
    <property type="entry name" value="Sig_transdc_His_kin-like_C"/>
</dbReference>
<dbReference type="PANTHER" id="PTHR45436:SF9">
    <property type="entry name" value="SENSOR PROTEIN"/>
    <property type="match status" value="1"/>
</dbReference>
<evidence type="ECO:0000256" key="10">
    <source>
        <dbReference type="ARBA" id="ARBA00022840"/>
    </source>
</evidence>
<feature type="transmembrane region" description="Helical" evidence="14">
    <location>
        <begin position="20"/>
        <end position="41"/>
    </location>
</feature>
<dbReference type="EMBL" id="QJJS01000014">
    <property type="protein sequence ID" value="PXW94324.1"/>
    <property type="molecule type" value="Genomic_DNA"/>
</dbReference>
<dbReference type="InterPro" id="IPR036097">
    <property type="entry name" value="HisK_dim/P_sf"/>
</dbReference>
<evidence type="ECO:0000256" key="2">
    <source>
        <dbReference type="ARBA" id="ARBA00004533"/>
    </source>
</evidence>
<dbReference type="Pfam" id="PF02518">
    <property type="entry name" value="HATPase_c"/>
    <property type="match status" value="1"/>
</dbReference>
<evidence type="ECO:0000256" key="11">
    <source>
        <dbReference type="ARBA" id="ARBA00022989"/>
    </source>
</evidence>
<dbReference type="Gene3D" id="1.10.287.130">
    <property type="match status" value="1"/>
</dbReference>
<evidence type="ECO:0000256" key="6">
    <source>
        <dbReference type="ARBA" id="ARBA00022679"/>
    </source>
</evidence>
<accession>A0A318GXA3</accession>
<keyword evidence="4 14" id="KW-0997">Cell inner membrane</keyword>
<dbReference type="Pfam" id="PF00672">
    <property type="entry name" value="HAMP"/>
    <property type="match status" value="1"/>
</dbReference>
<dbReference type="GO" id="GO:0005524">
    <property type="term" value="F:ATP binding"/>
    <property type="evidence" value="ECO:0007669"/>
    <property type="project" value="UniProtKB-KW"/>
</dbReference>
<evidence type="ECO:0000256" key="13">
    <source>
        <dbReference type="ARBA" id="ARBA00023136"/>
    </source>
</evidence>
<dbReference type="PANTHER" id="PTHR45436">
    <property type="entry name" value="SENSOR HISTIDINE KINASE YKOH"/>
    <property type="match status" value="1"/>
</dbReference>
<name>A0A318GXA3_9BURK</name>
<evidence type="ECO:0000256" key="1">
    <source>
        <dbReference type="ARBA" id="ARBA00000085"/>
    </source>
</evidence>
<keyword evidence="10 14" id="KW-0067">ATP-binding</keyword>
<evidence type="ECO:0000256" key="3">
    <source>
        <dbReference type="ARBA" id="ARBA00022475"/>
    </source>
</evidence>
<keyword evidence="3 14" id="KW-1003">Cell membrane</keyword>
<dbReference type="NCBIfam" id="TIGR01386">
    <property type="entry name" value="cztS_silS_copS"/>
    <property type="match status" value="1"/>
</dbReference>
<dbReference type="InterPro" id="IPR006290">
    <property type="entry name" value="CztS_silS_copS"/>
</dbReference>
<feature type="transmembrane region" description="Helical" evidence="14">
    <location>
        <begin position="179"/>
        <end position="202"/>
    </location>
</feature>
<evidence type="ECO:0000256" key="9">
    <source>
        <dbReference type="ARBA" id="ARBA00022777"/>
    </source>
</evidence>
<evidence type="ECO:0000256" key="12">
    <source>
        <dbReference type="ARBA" id="ARBA00023012"/>
    </source>
</evidence>
<dbReference type="AlphaFoldDB" id="A0A318GXA3"/>
<keyword evidence="6 14" id="KW-0808">Transferase</keyword>
<evidence type="ECO:0000256" key="4">
    <source>
        <dbReference type="ARBA" id="ARBA00022519"/>
    </source>
</evidence>
<keyword evidence="8 14" id="KW-0547">Nucleotide-binding</keyword>
<evidence type="ECO:0000256" key="7">
    <source>
        <dbReference type="ARBA" id="ARBA00022692"/>
    </source>
</evidence>
<keyword evidence="7 14" id="KW-0812">Transmembrane</keyword>
<evidence type="ECO:0000256" key="5">
    <source>
        <dbReference type="ARBA" id="ARBA00022553"/>
    </source>
</evidence>
<evidence type="ECO:0000256" key="14">
    <source>
        <dbReference type="RuleBase" id="RU364088"/>
    </source>
</evidence>
<protein>
    <recommendedName>
        <fullName evidence="14">Sensor protein</fullName>
        <ecNumber evidence="14">2.7.13.3</ecNumber>
    </recommendedName>
</protein>
<keyword evidence="11 14" id="KW-1133">Transmembrane helix</keyword>
<dbReference type="InterPro" id="IPR003661">
    <property type="entry name" value="HisK_dim/P_dom"/>
</dbReference>
<dbReference type="InterPro" id="IPR005467">
    <property type="entry name" value="His_kinase_dom"/>
</dbReference>
<dbReference type="SUPFAM" id="SSF158472">
    <property type="entry name" value="HAMP domain-like"/>
    <property type="match status" value="1"/>
</dbReference>
<feature type="domain" description="HAMP" evidence="16">
    <location>
        <begin position="203"/>
        <end position="256"/>
    </location>
</feature>
<dbReference type="Pfam" id="PF00512">
    <property type="entry name" value="HisKA"/>
    <property type="match status" value="1"/>
</dbReference>
<evidence type="ECO:0000259" key="15">
    <source>
        <dbReference type="PROSITE" id="PS50109"/>
    </source>
</evidence>